<accession>A0AAV7TAW9</accession>
<reference evidence="1" key="1">
    <citation type="journal article" date="2022" name="bioRxiv">
        <title>Sequencing and chromosome-scale assembly of the giantPleurodeles waltlgenome.</title>
        <authorList>
            <person name="Brown T."/>
            <person name="Elewa A."/>
            <person name="Iarovenko S."/>
            <person name="Subramanian E."/>
            <person name="Araus A.J."/>
            <person name="Petzold A."/>
            <person name="Susuki M."/>
            <person name="Suzuki K.-i.T."/>
            <person name="Hayashi T."/>
            <person name="Toyoda A."/>
            <person name="Oliveira C."/>
            <person name="Osipova E."/>
            <person name="Leigh N.D."/>
            <person name="Simon A."/>
            <person name="Yun M.H."/>
        </authorList>
    </citation>
    <scope>NUCLEOTIDE SEQUENCE</scope>
    <source>
        <strain evidence="1">20211129_DDA</strain>
        <tissue evidence="1">Liver</tissue>
    </source>
</reference>
<evidence type="ECO:0000313" key="2">
    <source>
        <dbReference type="Proteomes" id="UP001066276"/>
    </source>
</evidence>
<organism evidence="1 2">
    <name type="scientific">Pleurodeles waltl</name>
    <name type="common">Iberian ribbed newt</name>
    <dbReference type="NCBI Taxonomy" id="8319"/>
    <lineage>
        <taxon>Eukaryota</taxon>
        <taxon>Metazoa</taxon>
        <taxon>Chordata</taxon>
        <taxon>Craniata</taxon>
        <taxon>Vertebrata</taxon>
        <taxon>Euteleostomi</taxon>
        <taxon>Amphibia</taxon>
        <taxon>Batrachia</taxon>
        <taxon>Caudata</taxon>
        <taxon>Salamandroidea</taxon>
        <taxon>Salamandridae</taxon>
        <taxon>Pleurodelinae</taxon>
        <taxon>Pleurodeles</taxon>
    </lineage>
</organism>
<dbReference type="EMBL" id="JANPWB010000007">
    <property type="protein sequence ID" value="KAJ1173703.1"/>
    <property type="molecule type" value="Genomic_DNA"/>
</dbReference>
<protein>
    <recommendedName>
        <fullName evidence="3">Gag protein</fullName>
    </recommendedName>
</protein>
<comment type="caution">
    <text evidence="1">The sequence shown here is derived from an EMBL/GenBank/DDBJ whole genome shotgun (WGS) entry which is preliminary data.</text>
</comment>
<dbReference type="AlphaFoldDB" id="A0AAV7TAW9"/>
<name>A0AAV7TAW9_PLEWA</name>
<keyword evidence="2" id="KW-1185">Reference proteome</keyword>
<sequence>MLIEFVKTRISPKNIDWQTIDRKAKESIYAYYERLLQKFKHYSGTETIEPKDMIDFVFRFVEGLRPEISQIIKINLIVRQAKPIDEVSQYAKHCSDQIKMKQRKLKEKAMVMQIKAAQTGMQGTFPQQQQQGTVLLQNQARGRGCGGTVNVSRSPDLNTVVVQNDVQGMKRLLPCHACRGLRHWKRECMMLV</sequence>
<gene>
    <name evidence="1" type="ORF">NDU88_005529</name>
</gene>
<evidence type="ECO:0008006" key="3">
    <source>
        <dbReference type="Google" id="ProtNLM"/>
    </source>
</evidence>
<evidence type="ECO:0000313" key="1">
    <source>
        <dbReference type="EMBL" id="KAJ1173703.1"/>
    </source>
</evidence>
<proteinExistence type="predicted"/>
<dbReference type="Proteomes" id="UP001066276">
    <property type="component" value="Chromosome 4_1"/>
</dbReference>